<dbReference type="InterPro" id="IPR050275">
    <property type="entry name" value="PGM_Phosphatase"/>
</dbReference>
<dbReference type="InterPro" id="IPR029033">
    <property type="entry name" value="His_PPase_superfam"/>
</dbReference>
<dbReference type="GO" id="GO:0005737">
    <property type="term" value="C:cytoplasm"/>
    <property type="evidence" value="ECO:0007669"/>
    <property type="project" value="TreeGrafter"/>
</dbReference>
<protein>
    <submittedName>
        <fullName evidence="1">Histidine phosphatase family protein</fullName>
    </submittedName>
</protein>
<dbReference type="GO" id="GO:0016791">
    <property type="term" value="F:phosphatase activity"/>
    <property type="evidence" value="ECO:0007669"/>
    <property type="project" value="TreeGrafter"/>
</dbReference>
<dbReference type="Pfam" id="PF00300">
    <property type="entry name" value="His_Phos_1"/>
    <property type="match status" value="1"/>
</dbReference>
<proteinExistence type="predicted"/>
<evidence type="ECO:0000313" key="2">
    <source>
        <dbReference type="Proteomes" id="UP000253597"/>
    </source>
</evidence>
<dbReference type="PANTHER" id="PTHR48100:SF1">
    <property type="entry name" value="HISTIDINE PHOSPHATASE FAMILY PROTEIN-RELATED"/>
    <property type="match status" value="1"/>
</dbReference>
<dbReference type="PANTHER" id="PTHR48100">
    <property type="entry name" value="BROAD-SPECIFICITY PHOSPHATASE YOR283W-RELATED"/>
    <property type="match status" value="1"/>
</dbReference>
<reference evidence="1 2" key="1">
    <citation type="submission" date="2019-01" db="EMBL/GenBank/DDBJ databases">
        <title>Draft genome sequence of heavy metal resistant Bacillus cereus NWUAB01.</title>
        <authorList>
            <person name="Babalola O."/>
            <person name="Aremu B.R."/>
            <person name="Ayangbenro A.S."/>
        </authorList>
    </citation>
    <scope>NUCLEOTIDE SEQUENCE [LARGE SCALE GENOMIC DNA]</scope>
    <source>
        <strain evidence="1 2">NWUAB01</strain>
    </source>
</reference>
<comment type="caution">
    <text evidence="1">The sequence shown here is derived from an EMBL/GenBank/DDBJ whole genome shotgun (WGS) entry which is preliminary data.</text>
</comment>
<sequence length="194" mass="22442">MESRREGTREKGVLFNSIRSKTSKKLANRIIDIPFAAIYSSPSKRALDTAKILRGSHSIPIFEVEDFLEMNLGNWEGMKKVDIKEIYAEDYEEFWNEPHLFNGSSGEQFEDVYKRVVDGLQNIIYKSSEGDNILIVTHAIAKKNLMRYIEGRTLDKLWDPPVIQNTGLSIIEYAHNKFRIIEYSDTKHLISKLN</sequence>
<dbReference type="InterPro" id="IPR013078">
    <property type="entry name" value="His_Pase_superF_clade-1"/>
</dbReference>
<dbReference type="Gene3D" id="3.40.50.1240">
    <property type="entry name" value="Phosphoglycerate mutase-like"/>
    <property type="match status" value="1"/>
</dbReference>
<dbReference type="Proteomes" id="UP000253597">
    <property type="component" value="Unassembled WGS sequence"/>
</dbReference>
<name>A0A9X8NTM7_BACCE</name>
<organism evidence="1 2">
    <name type="scientific">Bacillus cereus</name>
    <dbReference type="NCBI Taxonomy" id="1396"/>
    <lineage>
        <taxon>Bacteria</taxon>
        <taxon>Bacillati</taxon>
        <taxon>Bacillota</taxon>
        <taxon>Bacilli</taxon>
        <taxon>Bacillales</taxon>
        <taxon>Bacillaceae</taxon>
        <taxon>Bacillus</taxon>
        <taxon>Bacillus cereus group</taxon>
    </lineage>
</organism>
<dbReference type="EMBL" id="QNGD03000014">
    <property type="protein sequence ID" value="RWQ71091.1"/>
    <property type="molecule type" value="Genomic_DNA"/>
</dbReference>
<dbReference type="AlphaFoldDB" id="A0A9X8NTM7"/>
<dbReference type="CDD" id="cd07067">
    <property type="entry name" value="HP_PGM_like"/>
    <property type="match status" value="1"/>
</dbReference>
<dbReference type="SUPFAM" id="SSF53254">
    <property type="entry name" value="Phosphoglycerate mutase-like"/>
    <property type="match status" value="1"/>
</dbReference>
<evidence type="ECO:0000313" key="1">
    <source>
        <dbReference type="EMBL" id="RWQ71091.1"/>
    </source>
</evidence>
<accession>A0A9X8NTM7</accession>
<gene>
    <name evidence="1" type="ORF">DR116_0024855</name>
</gene>